<evidence type="ECO:0008006" key="3">
    <source>
        <dbReference type="Google" id="ProtNLM"/>
    </source>
</evidence>
<dbReference type="OrthoDB" id="360790at2759"/>
<dbReference type="RefSeq" id="XP_012769976.1">
    <property type="nucleotide sequence ID" value="XM_012914522.1"/>
</dbReference>
<dbReference type="GeneID" id="24566331"/>
<evidence type="ECO:0000313" key="2">
    <source>
        <dbReference type="Proteomes" id="UP000033188"/>
    </source>
</evidence>
<reference evidence="2" key="1">
    <citation type="journal article" date="2014" name="Nucleic Acids Res.">
        <title>The evolutionary dynamics of variant antigen genes in Babesia reveal a history of genomic innovation underlying host-parasite interaction.</title>
        <authorList>
            <person name="Jackson A.P."/>
            <person name="Otto T.D."/>
            <person name="Darby A."/>
            <person name="Ramaprasad A."/>
            <person name="Xia D."/>
            <person name="Echaide I.E."/>
            <person name="Farber M."/>
            <person name="Gahlot S."/>
            <person name="Gamble J."/>
            <person name="Gupta D."/>
            <person name="Gupta Y."/>
            <person name="Jackson L."/>
            <person name="Malandrin L."/>
            <person name="Malas T.B."/>
            <person name="Moussa E."/>
            <person name="Nair M."/>
            <person name="Reid A.J."/>
            <person name="Sanders M."/>
            <person name="Sharma J."/>
            <person name="Tracey A."/>
            <person name="Quail M.A."/>
            <person name="Weir W."/>
            <person name="Wastling J.M."/>
            <person name="Hall N."/>
            <person name="Willadsen P."/>
            <person name="Lingelbach K."/>
            <person name="Shiels B."/>
            <person name="Tait A."/>
            <person name="Berriman M."/>
            <person name="Allred D.R."/>
            <person name="Pain A."/>
        </authorList>
    </citation>
    <scope>NUCLEOTIDE SEQUENCE [LARGE SCALE GENOMIC DNA]</scope>
    <source>
        <strain evidence="2">Bond</strain>
    </source>
</reference>
<sequence length="364" mass="40755">MPKTKDGKTWQWTQAEASEFFSYARGSFDAGDRLALDKKLRCAAEDAVTQQRCPSDIQKGFKRHEGGVDRFHSHPAADDIIGECVDELWSSDEKLAAVVADALENAATTYERVKQKGINEGLKVTKEVDVQLIQTAWKQAFTMSLSKFAMLDIQKWCASRAADGGLCALSEEDYMDFTGNTIHSIVNEGLGIVAGYAAVDRSAIRRELMFMQYNGLFTKNKEVITPYRGCATLWVKAEDLSPEHHKETLKVIEKIKRVPFELCKRCKIMLQIISHVRLVLMNGTDAEIRLHEDSLNNGVMFTILYIASIDSNEDVHIGIEVSGARKDVKLETDMLIVLRSNVPYEVKPVNGTVFIVNAWVTGTK</sequence>
<proteinExistence type="predicted"/>
<protein>
    <recommendedName>
        <fullName evidence="3">Prolyl 4-hydroxylase alpha subunit Fe(2+) 2OG dioxygenase domain-containing protein</fullName>
    </recommendedName>
</protein>
<gene>
    <name evidence="1" type="ORF">BBBOND_0402780</name>
</gene>
<evidence type="ECO:0000313" key="1">
    <source>
        <dbReference type="EMBL" id="CDR97790.1"/>
    </source>
</evidence>
<dbReference type="VEuPathDB" id="PiroplasmaDB:BBBOND_0402780"/>
<accession>A0A061DES5</accession>
<dbReference type="STRING" id="5866.A0A061DES5"/>
<keyword evidence="2" id="KW-1185">Reference proteome</keyword>
<organism evidence="1 2">
    <name type="scientific">Babesia bigemina</name>
    <dbReference type="NCBI Taxonomy" id="5866"/>
    <lineage>
        <taxon>Eukaryota</taxon>
        <taxon>Sar</taxon>
        <taxon>Alveolata</taxon>
        <taxon>Apicomplexa</taxon>
        <taxon>Aconoidasida</taxon>
        <taxon>Piroplasmida</taxon>
        <taxon>Babesiidae</taxon>
        <taxon>Babesia</taxon>
    </lineage>
</organism>
<dbReference type="Gene3D" id="2.60.120.620">
    <property type="entry name" value="q2cbj1_9rhob like domain"/>
    <property type="match status" value="1"/>
</dbReference>
<dbReference type="EMBL" id="LK391710">
    <property type="protein sequence ID" value="CDR97790.1"/>
    <property type="molecule type" value="Genomic_DNA"/>
</dbReference>
<name>A0A061DES5_BABBI</name>
<dbReference type="KEGG" id="bbig:BBBOND_0402780"/>
<dbReference type="Proteomes" id="UP000033188">
    <property type="component" value="Chromosome 4"/>
</dbReference>
<dbReference type="AlphaFoldDB" id="A0A061DES5"/>
<dbReference type="OMA" id="RTDFYCW"/>